<evidence type="ECO:0000313" key="2">
    <source>
        <dbReference type="Proteomes" id="UP000005580"/>
    </source>
</evidence>
<reference evidence="1" key="1">
    <citation type="submission" date="2011-01" db="EMBL/GenBank/DDBJ databases">
        <authorList>
            <person name="Muzny D."/>
            <person name="Qin X."/>
            <person name="Buhay C."/>
            <person name="Dugan-Rocha S."/>
            <person name="Ding Y."/>
            <person name="Chen G."/>
            <person name="Hawes A."/>
            <person name="Holder M."/>
            <person name="Jhangiani S."/>
            <person name="Johnson A."/>
            <person name="Khan Z."/>
            <person name="Li Z."/>
            <person name="Liu W."/>
            <person name="Liu X."/>
            <person name="Perez L."/>
            <person name="Shen H."/>
            <person name="Wang Q."/>
            <person name="Watt J."/>
            <person name="Xi L."/>
            <person name="Xin Y."/>
            <person name="Zhou J."/>
            <person name="Deng J."/>
            <person name="Jiang H."/>
            <person name="Liu Y."/>
            <person name="Qu J."/>
            <person name="Song X.-Z."/>
            <person name="Zhang L."/>
            <person name="Villasana D."/>
            <person name="Johnson A."/>
            <person name="Liu J."/>
            <person name="Liyanage D."/>
            <person name="Lorensuhewa L."/>
            <person name="Robinson T."/>
            <person name="Song A."/>
            <person name="Song B.-B."/>
            <person name="Dinh H."/>
            <person name="Thornton R."/>
            <person name="Coyle M."/>
            <person name="Francisco L."/>
            <person name="Jackson L."/>
            <person name="Javaid M."/>
            <person name="Korchina V."/>
            <person name="Kovar C."/>
            <person name="Mata R."/>
            <person name="Mathew T."/>
            <person name="Ngo R."/>
            <person name="Nguyen L."/>
            <person name="Nguyen N."/>
            <person name="Okwuonu G."/>
            <person name="Ongeri F."/>
            <person name="Pham C."/>
            <person name="Simmons D."/>
            <person name="Wilczek-Boney K."/>
            <person name="Hale W."/>
            <person name="Jakkamsetti A."/>
            <person name="Pham P."/>
            <person name="Ruth R."/>
            <person name="San Lucas F."/>
            <person name="Warren J."/>
            <person name="Zhang J."/>
            <person name="Zhao Z."/>
            <person name="Zhou C."/>
            <person name="Zhu D."/>
            <person name="Lee S."/>
            <person name="Bess C."/>
            <person name="Blankenburg K."/>
            <person name="Forbes L."/>
            <person name="Fu Q."/>
            <person name="Gubbala S."/>
            <person name="Hirani K."/>
            <person name="Jayaseelan J.C."/>
            <person name="Lara F."/>
            <person name="Munidasa M."/>
            <person name="Palculict T."/>
            <person name="Patil S."/>
            <person name="Pu L.-L."/>
            <person name="Saada N."/>
            <person name="Tang L."/>
            <person name="Weissenberger G."/>
            <person name="Zhu Y."/>
            <person name="Hemphill L."/>
            <person name="Shang Y."/>
            <person name="Youmans B."/>
            <person name="Ayvaz T."/>
            <person name="Ross M."/>
            <person name="Santibanez J."/>
            <person name="Aqrawi P."/>
            <person name="Gross S."/>
            <person name="Joshi V."/>
            <person name="Fowler G."/>
            <person name="Nazareth L."/>
            <person name="Reid J."/>
            <person name="Worley K."/>
            <person name="Petrosino J."/>
            <person name="Highlander S."/>
            <person name="Gibbs R."/>
        </authorList>
    </citation>
    <scope>NUCLEOTIDE SEQUENCE [LARGE SCALE GENOMIC DNA]</scope>
    <source>
        <strain evidence="1">ATCC 33269</strain>
    </source>
</reference>
<dbReference type="GO" id="GO:0019867">
    <property type="term" value="C:outer membrane"/>
    <property type="evidence" value="ECO:0007669"/>
    <property type="project" value="InterPro"/>
</dbReference>
<protein>
    <recommendedName>
        <fullName evidence="3">Lipopolysaccharide-assembly</fullName>
    </recommendedName>
</protein>
<dbReference type="Proteomes" id="UP000005580">
    <property type="component" value="Unassembled WGS sequence"/>
</dbReference>
<gene>
    <name evidence="1" type="ORF">HMPREF0663_10914</name>
</gene>
<dbReference type="STRING" id="28134.SAMN05444288_1747"/>
<dbReference type="EMBL" id="AEPE02000003">
    <property type="protein sequence ID" value="EFZ37456.1"/>
    <property type="molecule type" value="Genomic_DNA"/>
</dbReference>
<dbReference type="eggNOG" id="ENOG5032RR7">
    <property type="taxonomic scope" value="Bacteria"/>
</dbReference>
<dbReference type="AlphaFoldDB" id="E7RP13"/>
<dbReference type="GO" id="GO:0043165">
    <property type="term" value="P:Gram-negative-bacterium-type cell outer membrane assembly"/>
    <property type="evidence" value="ECO:0007669"/>
    <property type="project" value="InterPro"/>
</dbReference>
<dbReference type="InterPro" id="IPR007485">
    <property type="entry name" value="LPS_assembly_LptE"/>
</dbReference>
<accession>E7RP13</accession>
<comment type="caution">
    <text evidence="1">The sequence shown here is derived from an EMBL/GenBank/DDBJ whole genome shotgun (WGS) entry which is preliminary data.</text>
</comment>
<name>E7RP13_9BACT</name>
<keyword evidence="2" id="KW-1185">Reference proteome</keyword>
<evidence type="ECO:0000313" key="1">
    <source>
        <dbReference type="EMBL" id="EFZ37456.1"/>
    </source>
</evidence>
<dbReference type="Gene3D" id="3.30.160.150">
    <property type="entry name" value="Lipoprotein like domain"/>
    <property type="match status" value="1"/>
</dbReference>
<organism evidence="1 2">
    <name type="scientific">Hoylesella oralis ATCC 33269</name>
    <dbReference type="NCBI Taxonomy" id="873533"/>
    <lineage>
        <taxon>Bacteria</taxon>
        <taxon>Pseudomonadati</taxon>
        <taxon>Bacteroidota</taxon>
        <taxon>Bacteroidia</taxon>
        <taxon>Bacteroidales</taxon>
        <taxon>Prevotellaceae</taxon>
        <taxon>Hoylesella</taxon>
    </lineage>
</organism>
<dbReference type="PROSITE" id="PS51257">
    <property type="entry name" value="PROKAR_LIPOPROTEIN"/>
    <property type="match status" value="1"/>
</dbReference>
<proteinExistence type="predicted"/>
<evidence type="ECO:0008006" key="3">
    <source>
        <dbReference type="Google" id="ProtNLM"/>
    </source>
</evidence>
<dbReference type="Pfam" id="PF04390">
    <property type="entry name" value="LptE"/>
    <property type="match status" value="1"/>
</dbReference>
<sequence>MGMKLSIKKCFTGNSLYTFCAVIAVIALSACSVSYKFNGASIDYSKTKTIQIADFPIRSSYVWGPMGPIFNNQLKDVFANHTRLIQVKRNGDLKIEGEITQYTQRNKAISSEGYSAQTELSMTVNVRFTNNTNHKEDFEQQFTATKSYETTLSLNAVQEELVTQMVKELTDQIFNATVANW</sequence>
<dbReference type="HOGENOM" id="CLU_114082_1_0_10"/>